<dbReference type="CDD" id="cd03244">
    <property type="entry name" value="ABCC_MRP_domain2"/>
    <property type="match status" value="1"/>
</dbReference>
<reference evidence="15 16" key="1">
    <citation type="submission" date="2018-04" db="EMBL/GenBank/DDBJ databases">
        <title>The genome of golden apple snail Pomacea canaliculata provides insight into stress tolerance and invasive adaptation.</title>
        <authorList>
            <person name="Liu C."/>
            <person name="Liu B."/>
            <person name="Ren Y."/>
            <person name="Zhang Y."/>
            <person name="Wang H."/>
            <person name="Li S."/>
            <person name="Jiang F."/>
            <person name="Yin L."/>
            <person name="Zhang G."/>
            <person name="Qian W."/>
            <person name="Fan W."/>
        </authorList>
    </citation>
    <scope>NUCLEOTIDE SEQUENCE [LARGE SCALE GENOMIC DNA]</scope>
    <source>
        <strain evidence="15">SZHN2017</strain>
        <tissue evidence="15">Muscle</tissue>
    </source>
</reference>
<keyword evidence="5" id="KW-0677">Repeat</keyword>
<feature type="transmembrane region" description="Helical" evidence="12">
    <location>
        <begin position="766"/>
        <end position="786"/>
    </location>
</feature>
<dbReference type="InterPro" id="IPR027417">
    <property type="entry name" value="P-loop_NTPase"/>
</dbReference>
<dbReference type="PROSITE" id="PS50929">
    <property type="entry name" value="ABC_TM1F"/>
    <property type="match status" value="2"/>
</dbReference>
<feature type="transmembrane region" description="Helical" evidence="12">
    <location>
        <begin position="422"/>
        <end position="442"/>
    </location>
</feature>
<keyword evidence="7" id="KW-0067">ATP-binding</keyword>
<feature type="transmembrane region" description="Helical" evidence="12">
    <location>
        <begin position="1010"/>
        <end position="1031"/>
    </location>
</feature>
<dbReference type="CDD" id="cd18592">
    <property type="entry name" value="ABC_6TM_MRP5_8_9_D1"/>
    <property type="match status" value="1"/>
</dbReference>
<dbReference type="STRING" id="400727.A0A2T7NBJ8"/>
<dbReference type="InterPro" id="IPR003593">
    <property type="entry name" value="AAA+_ATPase"/>
</dbReference>
<protein>
    <recommendedName>
        <fullName evidence="17">Multidrug resistance-associated protein 5</fullName>
    </recommendedName>
</protein>
<dbReference type="GO" id="GO:0140359">
    <property type="term" value="F:ABC-type transporter activity"/>
    <property type="evidence" value="ECO:0007669"/>
    <property type="project" value="InterPro"/>
</dbReference>
<comment type="subcellular location">
    <subcellularLocation>
        <location evidence="1">Endomembrane system</location>
        <topology evidence="1">Multi-pass membrane protein</topology>
    </subcellularLocation>
</comment>
<feature type="transmembrane region" description="Helical" evidence="12">
    <location>
        <begin position="925"/>
        <end position="942"/>
    </location>
</feature>
<dbReference type="InterPro" id="IPR050173">
    <property type="entry name" value="ABC_transporter_C-like"/>
</dbReference>
<dbReference type="SMART" id="SM00382">
    <property type="entry name" value="AAA"/>
    <property type="match status" value="2"/>
</dbReference>
<dbReference type="FunFam" id="1.20.1560.10:FF:000015">
    <property type="entry name" value="multidrug resistance-associated protein 5 isoform X1"/>
    <property type="match status" value="1"/>
</dbReference>
<evidence type="ECO:0000313" key="15">
    <source>
        <dbReference type="EMBL" id="PVD18522.1"/>
    </source>
</evidence>
<organism evidence="15 16">
    <name type="scientific">Pomacea canaliculata</name>
    <name type="common">Golden apple snail</name>
    <dbReference type="NCBI Taxonomy" id="400727"/>
    <lineage>
        <taxon>Eukaryota</taxon>
        <taxon>Metazoa</taxon>
        <taxon>Spiralia</taxon>
        <taxon>Lophotrochozoa</taxon>
        <taxon>Mollusca</taxon>
        <taxon>Gastropoda</taxon>
        <taxon>Caenogastropoda</taxon>
        <taxon>Architaenioglossa</taxon>
        <taxon>Ampullarioidea</taxon>
        <taxon>Ampullariidae</taxon>
        <taxon>Pomacea</taxon>
    </lineage>
</organism>
<evidence type="ECO:0000256" key="9">
    <source>
        <dbReference type="ARBA" id="ARBA00023136"/>
    </source>
</evidence>
<feature type="domain" description="ABC transmembrane type-1" evidence="14">
    <location>
        <begin position="217"/>
        <end position="477"/>
    </location>
</feature>
<keyword evidence="3" id="KW-0813">Transport</keyword>
<evidence type="ECO:0000256" key="2">
    <source>
        <dbReference type="ARBA" id="ARBA00009726"/>
    </source>
</evidence>
<dbReference type="Gene3D" id="3.40.50.300">
    <property type="entry name" value="P-loop containing nucleotide triphosphate hydrolases"/>
    <property type="match status" value="3"/>
</dbReference>
<keyword evidence="9 12" id="KW-0472">Membrane</keyword>
<dbReference type="GO" id="GO:0012505">
    <property type="term" value="C:endomembrane system"/>
    <property type="evidence" value="ECO:0007669"/>
    <property type="project" value="UniProtKB-SubCell"/>
</dbReference>
<comment type="caution">
    <text evidence="15">The sequence shown here is derived from an EMBL/GenBank/DDBJ whole genome shotgun (WGS) entry which is preliminary data.</text>
</comment>
<keyword evidence="8 12" id="KW-1133">Transmembrane helix</keyword>
<evidence type="ECO:0008006" key="17">
    <source>
        <dbReference type="Google" id="ProtNLM"/>
    </source>
</evidence>
<feature type="transmembrane region" description="Helical" evidence="12">
    <location>
        <begin position="903"/>
        <end position="919"/>
    </location>
</feature>
<feature type="transmembrane region" description="Helical" evidence="12">
    <location>
        <begin position="448"/>
        <end position="468"/>
    </location>
</feature>
<evidence type="ECO:0000313" key="16">
    <source>
        <dbReference type="Proteomes" id="UP000245119"/>
    </source>
</evidence>
<dbReference type="Pfam" id="PF00664">
    <property type="entry name" value="ABC_membrane"/>
    <property type="match status" value="2"/>
</dbReference>
<dbReference type="GO" id="GO:0016887">
    <property type="term" value="F:ATP hydrolysis activity"/>
    <property type="evidence" value="ECO:0007669"/>
    <property type="project" value="InterPro"/>
</dbReference>
<evidence type="ECO:0000256" key="8">
    <source>
        <dbReference type="ARBA" id="ARBA00022989"/>
    </source>
</evidence>
<feature type="region of interest" description="Disordered" evidence="11">
    <location>
        <begin position="1"/>
        <end position="72"/>
    </location>
</feature>
<evidence type="ECO:0000256" key="12">
    <source>
        <dbReference type="SAM" id="Phobius"/>
    </source>
</evidence>
<feature type="compositionally biased region" description="Basic and acidic residues" evidence="11">
    <location>
        <begin position="53"/>
        <end position="66"/>
    </location>
</feature>
<feature type="region of interest" description="Disordered" evidence="11">
    <location>
        <begin position="530"/>
        <end position="557"/>
    </location>
</feature>
<dbReference type="InterPro" id="IPR003439">
    <property type="entry name" value="ABC_transporter-like_ATP-bd"/>
</dbReference>
<dbReference type="InterPro" id="IPR011527">
    <property type="entry name" value="ABC1_TM_dom"/>
</dbReference>
<dbReference type="OrthoDB" id="6500128at2759"/>
<feature type="domain" description="ABC transmembrane type-1" evidence="14">
    <location>
        <begin position="770"/>
        <end position="1065"/>
    </location>
</feature>
<dbReference type="CDD" id="cd18599">
    <property type="entry name" value="ABC_6TM_MRP5_8_9_D2"/>
    <property type="match status" value="1"/>
</dbReference>
<evidence type="ECO:0000256" key="3">
    <source>
        <dbReference type="ARBA" id="ARBA00022448"/>
    </source>
</evidence>
<comment type="similarity">
    <text evidence="2">Belongs to the ABC transporter superfamily. ABCC family. Conjugate transporter (TC 3.A.1.208) subfamily.</text>
</comment>
<evidence type="ECO:0000256" key="11">
    <source>
        <dbReference type="SAM" id="MobiDB-lite"/>
    </source>
</evidence>
<dbReference type="FunFam" id="1.20.1560.10:FF:000012">
    <property type="entry name" value="ATP binding cassette subfamily C member 5"/>
    <property type="match status" value="1"/>
</dbReference>
<gene>
    <name evidence="15" type="ORF">C0Q70_21071</name>
</gene>
<evidence type="ECO:0000256" key="6">
    <source>
        <dbReference type="ARBA" id="ARBA00022741"/>
    </source>
</evidence>
<dbReference type="PANTHER" id="PTHR24223:SF447">
    <property type="entry name" value="MULTIDRUG RESISTANCE-ASSOCIATED PROTEIN 5"/>
    <property type="match status" value="1"/>
</dbReference>
<feature type="transmembrane region" description="Helical" evidence="12">
    <location>
        <begin position="954"/>
        <end position="977"/>
    </location>
</feature>
<feature type="transmembrane region" description="Helical" evidence="12">
    <location>
        <begin position="145"/>
        <end position="167"/>
    </location>
</feature>
<accession>A0A2T7NBJ8</accession>
<dbReference type="SUPFAM" id="SSF90123">
    <property type="entry name" value="ABC transporter transmembrane region"/>
    <property type="match status" value="2"/>
</dbReference>
<feature type="transmembrane region" description="Helical" evidence="12">
    <location>
        <begin position="826"/>
        <end position="847"/>
    </location>
</feature>
<dbReference type="InterPro" id="IPR017871">
    <property type="entry name" value="ABC_transporter-like_CS"/>
</dbReference>
<dbReference type="GO" id="GO:0016020">
    <property type="term" value="C:membrane"/>
    <property type="evidence" value="ECO:0007669"/>
    <property type="project" value="InterPro"/>
</dbReference>
<feature type="transmembrane region" description="Helical" evidence="12">
    <location>
        <begin position="236"/>
        <end position="259"/>
    </location>
</feature>
<feature type="domain" description="ABC transporter" evidence="13">
    <location>
        <begin position="1103"/>
        <end position="1337"/>
    </location>
</feature>
<evidence type="ECO:0000256" key="7">
    <source>
        <dbReference type="ARBA" id="ARBA00022840"/>
    </source>
</evidence>
<dbReference type="Gene3D" id="1.20.1560.10">
    <property type="entry name" value="ABC transporter type 1, transmembrane domain"/>
    <property type="match status" value="2"/>
</dbReference>
<sequence>MTNESNTDTGGDHHSAAGNTQRNSDRDETWTASQEALQAGISRDDTLEPLTWPDDRMESEERRTEVTEDNQDDTYVTEVIGDSASIMKKDYRASQRSIALDIQGKVEAGLSMGPSHIYLRRRRPAKYKESLKMLLPVRGKSPKDILPLSSVGCLNFMTFGWVTPIMIKVYRNGVDYVKTLQLSQEDSAETSAMRLERLWREELEAKGPEKASFKRMFLIRSFLEYLARGNLDLKVGFYYVVGILCCELLRAGSISMAWMNNYKTGVRERASAMTLLFAKITRLKGMKNKTVGELVNMVGNDGQRIFDAIVIGPLVLTGPLAMTAGCIYSVYYLGPWALVGCAVFVSFYPFSTFISRLTTFFRRKGISITDRRVRMMNELLSCIKLIKMYAWEKPFARKIAEIRLEEQKVLEKSAIVQSISTGVAIMVPVIASSLTFIAMVSADNDLTAAQAFTFVALLNSMRFVLGVLPYGVKSLAEVSVTLKRYQSVLLMEEMQPLRDVTTKDNIAIEVKDATLSWGVGDDTPYSTIGSTSEAASVTKNDENKSSKQKNDEKRKMLSTEEKNVLMVNKSGEHEATLRNITFSLEKGRVLGVCGSVGSGKSSLISAVLGRYLNQCDSILFLKDGRILEQGNHSELMAQNGEYAGLMQIYYSEQGSHVTKEGVTDEKVETVSCPRSPGIDQIFSTISIASGRLERIVSSSGSCQSGVQAHVLLERAFSISSAASKTSEITSAEKKEDDGKLTITEEPMKGAVDKAVILSYIKASGGYCVAFVVLLAFFLTVASQNAANLFLTHWLNQGSGNTSITVDNQTFVSQSIADHPEKSMFTLLYGMIIVVMVVLLLVRAYIFMKATLRASSRLHDEVFEKILRCPMSFFDMTPLGRIINRFSSDIDEVDVRLPMNSETFISNIMHVFFSLALISYVAPYFLIALLPLLVIFVIIYKIFSRNMRDLKRLDMVLRSPLLSHVTATVQGISTIYAYRKTDDFLKKFCKLLNANSVPFVLFFISNRWLALRLDIISAMVTSITALIIVLTYKTITPAMAGLALSSALQMTGLFQFTVRMAIESEARFTSVQRILDYSKTIKPEAPPIIFDKRPPMDWPRYGGVKFKNVQMRYRDNLPLCLKGLTFKIKPQEKIGIVGRSGAGKSSLGVVLFRLVEMSGGKITIDDIDISTIGLEDLRSKLSIIPQDPVLFVGTIRYNLDPFQQHTDEELWSCLEKCHMKEMIACLDQQLESPVLENGENFSVGERQLLCMARALLRHSKILMLDEATAAIDTETDALVQATLKEAFGDCTMLIIAHRLNTVLSCDKILVIADGKVAEYDRPSTLMENPDSLFQNMLRATEGTELGYR</sequence>
<evidence type="ECO:0000256" key="1">
    <source>
        <dbReference type="ARBA" id="ARBA00004127"/>
    </source>
</evidence>
<dbReference type="FunFam" id="3.40.50.300:FF:000074">
    <property type="entry name" value="Multidrug resistance-associated protein 5 isoform 1"/>
    <property type="match status" value="1"/>
</dbReference>
<dbReference type="GO" id="GO:0005524">
    <property type="term" value="F:ATP binding"/>
    <property type="evidence" value="ECO:0007669"/>
    <property type="project" value="UniProtKB-KW"/>
</dbReference>
<evidence type="ECO:0000256" key="5">
    <source>
        <dbReference type="ARBA" id="ARBA00022737"/>
    </source>
</evidence>
<keyword evidence="6" id="KW-0547">Nucleotide-binding</keyword>
<dbReference type="Pfam" id="PF00005">
    <property type="entry name" value="ABC_tran"/>
    <property type="match status" value="2"/>
</dbReference>
<feature type="compositionally biased region" description="Basic and acidic residues" evidence="11">
    <location>
        <begin position="539"/>
        <end position="557"/>
    </location>
</feature>
<dbReference type="Proteomes" id="UP000245119">
    <property type="component" value="Linkage Group LG14"/>
</dbReference>
<evidence type="ECO:0000256" key="10">
    <source>
        <dbReference type="ARBA" id="ARBA00023180"/>
    </source>
</evidence>
<keyword evidence="4 12" id="KW-0812">Transmembrane</keyword>
<dbReference type="PROSITE" id="PS50893">
    <property type="entry name" value="ABC_TRANSPORTER_2"/>
    <property type="match status" value="1"/>
</dbReference>
<evidence type="ECO:0000259" key="13">
    <source>
        <dbReference type="PROSITE" id="PS50893"/>
    </source>
</evidence>
<dbReference type="InterPro" id="IPR036640">
    <property type="entry name" value="ABC1_TM_sf"/>
</dbReference>
<dbReference type="PANTHER" id="PTHR24223">
    <property type="entry name" value="ATP-BINDING CASSETTE SUB-FAMILY C"/>
    <property type="match status" value="1"/>
</dbReference>
<proteinExistence type="inferred from homology"/>
<feature type="transmembrane region" description="Helical" evidence="12">
    <location>
        <begin position="305"/>
        <end position="330"/>
    </location>
</feature>
<keyword evidence="16" id="KW-1185">Reference proteome</keyword>
<name>A0A2T7NBJ8_POMCA</name>
<feature type="transmembrane region" description="Helical" evidence="12">
    <location>
        <begin position="336"/>
        <end position="354"/>
    </location>
</feature>
<dbReference type="PROSITE" id="PS00211">
    <property type="entry name" value="ABC_TRANSPORTER_1"/>
    <property type="match status" value="1"/>
</dbReference>
<dbReference type="EMBL" id="PZQS01000014">
    <property type="protein sequence ID" value="PVD18522.1"/>
    <property type="molecule type" value="Genomic_DNA"/>
</dbReference>
<keyword evidence="10" id="KW-0325">Glycoprotein</keyword>
<evidence type="ECO:0000256" key="4">
    <source>
        <dbReference type="ARBA" id="ARBA00022692"/>
    </source>
</evidence>
<dbReference type="SUPFAM" id="SSF52540">
    <property type="entry name" value="P-loop containing nucleoside triphosphate hydrolases"/>
    <property type="match status" value="2"/>
</dbReference>
<evidence type="ECO:0000259" key="14">
    <source>
        <dbReference type="PROSITE" id="PS50929"/>
    </source>
</evidence>